<accession>A0A0M3KDD7</accession>
<keyword evidence="2" id="KW-1185">Reference proteome</keyword>
<organism evidence="3">
    <name type="scientific">Anisakis simplex</name>
    <name type="common">Herring worm</name>
    <dbReference type="NCBI Taxonomy" id="6269"/>
    <lineage>
        <taxon>Eukaryota</taxon>
        <taxon>Metazoa</taxon>
        <taxon>Ecdysozoa</taxon>
        <taxon>Nematoda</taxon>
        <taxon>Chromadorea</taxon>
        <taxon>Rhabditida</taxon>
        <taxon>Spirurina</taxon>
        <taxon>Ascaridomorpha</taxon>
        <taxon>Ascaridoidea</taxon>
        <taxon>Anisakidae</taxon>
        <taxon>Anisakis</taxon>
        <taxon>Anisakis simplex complex</taxon>
    </lineage>
</organism>
<dbReference type="WBParaSite" id="ASIM_0001899001-mRNA-1">
    <property type="protein sequence ID" value="ASIM_0001899001-mRNA-1"/>
    <property type="gene ID" value="ASIM_0001899001"/>
</dbReference>
<gene>
    <name evidence="1" type="ORF">ASIM_LOCUS18385</name>
</gene>
<protein>
    <submittedName>
        <fullName evidence="3">HEPN domain-containing protein</fullName>
    </submittedName>
</protein>
<evidence type="ECO:0000313" key="3">
    <source>
        <dbReference type="WBParaSite" id="ASIM_0001899001-mRNA-1"/>
    </source>
</evidence>
<dbReference type="SUPFAM" id="SSF47195">
    <property type="entry name" value="TMV-like viral coat proteins"/>
    <property type="match status" value="1"/>
</dbReference>
<reference evidence="3" key="1">
    <citation type="submission" date="2017-02" db="UniProtKB">
        <authorList>
            <consortium name="WormBaseParasite"/>
        </authorList>
    </citation>
    <scope>IDENTIFICATION</scope>
</reference>
<evidence type="ECO:0000313" key="2">
    <source>
        <dbReference type="Proteomes" id="UP000267096"/>
    </source>
</evidence>
<dbReference type="Pfam" id="PF00721">
    <property type="entry name" value="TMV_coat"/>
    <property type="match status" value="1"/>
</dbReference>
<dbReference type="InterPro" id="IPR036417">
    <property type="entry name" value="TMV-like_coat_sf"/>
</dbReference>
<dbReference type="AlphaFoldDB" id="A0A0M3KDD7"/>
<dbReference type="GO" id="GO:0005198">
    <property type="term" value="F:structural molecule activity"/>
    <property type="evidence" value="ECO:0007669"/>
    <property type="project" value="InterPro"/>
</dbReference>
<proteinExistence type="predicted"/>
<reference evidence="1 2" key="2">
    <citation type="submission" date="2018-11" db="EMBL/GenBank/DDBJ databases">
        <authorList>
            <consortium name="Pathogen Informatics"/>
        </authorList>
    </citation>
    <scope>NUCLEOTIDE SEQUENCE [LARGE SCALE GENOMIC DNA]</scope>
</reference>
<evidence type="ECO:0000313" key="1">
    <source>
        <dbReference type="EMBL" id="VDK64596.1"/>
    </source>
</evidence>
<dbReference type="InterPro" id="IPR001337">
    <property type="entry name" value="TMV-like_coat"/>
</dbReference>
<dbReference type="Proteomes" id="UP000267096">
    <property type="component" value="Unassembled WGS sequence"/>
</dbReference>
<dbReference type="EMBL" id="UYRR01035432">
    <property type="protein sequence ID" value="VDK64596.1"/>
    <property type="molecule type" value="Genomic_DNA"/>
</dbReference>
<dbReference type="Gene3D" id="1.20.120.70">
    <property type="entry name" value="Tobacco mosaic virus-like, coat protein"/>
    <property type="match status" value="1"/>
</dbReference>
<name>A0A0M3KDD7_ANISI</name>
<sequence length="142" mass="16610">MYSNFESCRYVEQIYYENWIKVTDLRSYLARLRRDNFSVQNAKVAALAGLNLICVSAPFDKQHRFPEHVNYIIDSVEPYLSNLLKIRQFLELGRGAVASDMGMTQDLQKAFQESIKILIDALNKSVNFIDRKKLELNLKWNE</sequence>